<dbReference type="FunFam" id="3.40.50.880:FF:000003">
    <property type="entry name" value="Anthranilate synthase component II"/>
    <property type="match status" value="1"/>
</dbReference>
<dbReference type="NCBIfam" id="TIGR00566">
    <property type="entry name" value="trpG_papA"/>
    <property type="match status" value="1"/>
</dbReference>
<organism evidence="3">
    <name type="scientific">marine metagenome</name>
    <dbReference type="NCBI Taxonomy" id="408172"/>
    <lineage>
        <taxon>unclassified sequences</taxon>
        <taxon>metagenomes</taxon>
        <taxon>ecological metagenomes</taxon>
    </lineage>
</organism>
<dbReference type="InterPro" id="IPR017926">
    <property type="entry name" value="GATASE"/>
</dbReference>
<dbReference type="InterPro" id="IPR029062">
    <property type="entry name" value="Class_I_gatase-like"/>
</dbReference>
<dbReference type="InterPro" id="IPR050472">
    <property type="entry name" value="Anth_synth/Amidotransfase"/>
</dbReference>
<dbReference type="PRINTS" id="PR00097">
    <property type="entry name" value="ANTSNTHASEII"/>
</dbReference>
<dbReference type="PRINTS" id="PR00096">
    <property type="entry name" value="GATASE"/>
</dbReference>
<dbReference type="InterPro" id="IPR006221">
    <property type="entry name" value="TrpG/PapA_dom"/>
</dbReference>
<dbReference type="EMBL" id="UINC01000108">
    <property type="protein sequence ID" value="SUZ49189.1"/>
    <property type="molecule type" value="Genomic_DNA"/>
</dbReference>
<reference evidence="3" key="1">
    <citation type="submission" date="2018-05" db="EMBL/GenBank/DDBJ databases">
        <authorList>
            <person name="Lanie J.A."/>
            <person name="Ng W.-L."/>
            <person name="Kazmierczak K.M."/>
            <person name="Andrzejewski T.M."/>
            <person name="Davidsen T.M."/>
            <person name="Wayne K.J."/>
            <person name="Tettelin H."/>
            <person name="Glass J.I."/>
            <person name="Rusch D."/>
            <person name="Podicherti R."/>
            <person name="Tsui H.-C.T."/>
            <person name="Winkler M.E."/>
        </authorList>
    </citation>
    <scope>NUCLEOTIDE SEQUENCE</scope>
</reference>
<dbReference type="Gene3D" id="3.40.50.880">
    <property type="match status" value="1"/>
</dbReference>
<evidence type="ECO:0000256" key="1">
    <source>
        <dbReference type="ARBA" id="ARBA00022962"/>
    </source>
</evidence>
<dbReference type="Pfam" id="PF00117">
    <property type="entry name" value="GATase"/>
    <property type="match status" value="1"/>
</dbReference>
<dbReference type="PRINTS" id="PR00099">
    <property type="entry name" value="CPSGATASE"/>
</dbReference>
<dbReference type="SUPFAM" id="SSF52317">
    <property type="entry name" value="Class I glutamine amidotransferase-like"/>
    <property type="match status" value="1"/>
</dbReference>
<keyword evidence="1" id="KW-0315">Glutamine amidotransferase</keyword>
<feature type="domain" description="Glutamine amidotransferase" evidence="2">
    <location>
        <begin position="3"/>
        <end position="186"/>
    </location>
</feature>
<dbReference type="PANTHER" id="PTHR43418">
    <property type="entry name" value="MULTIFUNCTIONAL TRYPTOPHAN BIOSYNTHESIS PROTEIN-RELATED"/>
    <property type="match status" value="1"/>
</dbReference>
<dbReference type="PROSITE" id="PS51273">
    <property type="entry name" value="GATASE_TYPE_1"/>
    <property type="match status" value="1"/>
</dbReference>
<gene>
    <name evidence="3" type="ORF">METZ01_LOCUS2043</name>
</gene>
<dbReference type="CDD" id="cd01743">
    <property type="entry name" value="GATase1_Anthranilate_Synthase"/>
    <property type="match status" value="1"/>
</dbReference>
<dbReference type="PANTHER" id="PTHR43418:SF4">
    <property type="entry name" value="MULTIFUNCTIONAL TRYPTOPHAN BIOSYNTHESIS PROTEIN"/>
    <property type="match status" value="1"/>
</dbReference>
<dbReference type="GO" id="GO:0005829">
    <property type="term" value="C:cytosol"/>
    <property type="evidence" value="ECO:0007669"/>
    <property type="project" value="TreeGrafter"/>
</dbReference>
<sequence length="188" mass="20646">MVLVLDNYDSFTYNLVQYLGELGARPVVRRNDELTVEQVEAMKPSRIVISPGPGRPEQAGISVELIRRLSPQIPVLGVCLGHQAIGVAFGARVTQSPRIRHGKCSSIGHDGQGVFKGLGEAFVATRYHSLMVKRDGLPEELKVGAWATDDNAIMGLRHERLPAHGVQFHPESILTEVGSRLLQTFLEM</sequence>
<protein>
    <recommendedName>
        <fullName evidence="2">Glutamine amidotransferase domain-containing protein</fullName>
    </recommendedName>
</protein>
<proteinExistence type="predicted"/>
<evidence type="ECO:0000259" key="2">
    <source>
        <dbReference type="Pfam" id="PF00117"/>
    </source>
</evidence>
<evidence type="ECO:0000313" key="3">
    <source>
        <dbReference type="EMBL" id="SUZ49189.1"/>
    </source>
</evidence>
<dbReference type="GO" id="GO:0000162">
    <property type="term" value="P:L-tryptophan biosynthetic process"/>
    <property type="evidence" value="ECO:0007669"/>
    <property type="project" value="TreeGrafter"/>
</dbReference>
<dbReference type="GO" id="GO:0004049">
    <property type="term" value="F:anthranilate synthase activity"/>
    <property type="evidence" value="ECO:0007669"/>
    <property type="project" value="TreeGrafter"/>
</dbReference>
<name>A0A381N3Z2_9ZZZZ</name>
<accession>A0A381N3Z2</accession>
<dbReference type="AlphaFoldDB" id="A0A381N3Z2"/>